<protein>
    <submittedName>
        <fullName evidence="2">Uncharacterized protein</fullName>
    </submittedName>
</protein>
<evidence type="ECO:0000313" key="3">
    <source>
        <dbReference type="Proteomes" id="UP000433089"/>
    </source>
</evidence>
<evidence type="ECO:0000313" key="2">
    <source>
        <dbReference type="EMBL" id="VXB19267.1"/>
    </source>
</evidence>
<dbReference type="AlphaFoldDB" id="A0A653NQ68"/>
<name>A0A653NQ68_BACAB</name>
<keyword evidence="1" id="KW-0812">Transmembrane</keyword>
<gene>
    <name evidence="2" type="ORF">BACI348_40129</name>
</gene>
<proteinExistence type="predicted"/>
<keyword evidence="1" id="KW-0472">Membrane</keyword>
<dbReference type="Proteomes" id="UP000433089">
    <property type="component" value="Unassembled WGS sequence"/>
</dbReference>
<dbReference type="EMBL" id="CABWLH010000009">
    <property type="protein sequence ID" value="VXB19267.1"/>
    <property type="molecule type" value="Genomic_DNA"/>
</dbReference>
<feature type="transmembrane region" description="Helical" evidence="1">
    <location>
        <begin position="14"/>
        <end position="36"/>
    </location>
</feature>
<reference evidence="2 3" key="1">
    <citation type="submission" date="2019-10" db="EMBL/GenBank/DDBJ databases">
        <authorList>
            <person name="Karimi E."/>
        </authorList>
    </citation>
    <scope>NUCLEOTIDE SEQUENCE [LARGE SCALE GENOMIC DNA]</scope>
    <source>
        <strain evidence="2">Bacillus sp. 348</strain>
    </source>
</reference>
<sequence>MLHNMFYGLTTKELYIILLLYYQAGGGLDEFLYYIWNSRLFAKNRKKTSS</sequence>
<evidence type="ECO:0000256" key="1">
    <source>
        <dbReference type="SAM" id="Phobius"/>
    </source>
</evidence>
<accession>A0A653NQ68</accession>
<keyword evidence="1" id="KW-1133">Transmembrane helix</keyword>
<organism evidence="2 3">
    <name type="scientific">Bacillus altitudinis</name>
    <dbReference type="NCBI Taxonomy" id="293387"/>
    <lineage>
        <taxon>Bacteria</taxon>
        <taxon>Bacillati</taxon>
        <taxon>Bacillota</taxon>
        <taxon>Bacilli</taxon>
        <taxon>Bacillales</taxon>
        <taxon>Bacillaceae</taxon>
        <taxon>Bacillus</taxon>
    </lineage>
</organism>